<dbReference type="PATRIC" id="fig|1008153.3.peg.2297"/>
<dbReference type="RefSeq" id="WP_066382494.1">
    <property type="nucleotide sequence ID" value="NZ_LTAZ01000005.1"/>
</dbReference>
<accession>A0A151ADH2</accession>
<name>A0A151ADH2_9EURY</name>
<dbReference type="Proteomes" id="UP000075321">
    <property type="component" value="Unassembled WGS sequence"/>
</dbReference>
<evidence type="ECO:0000256" key="2">
    <source>
        <dbReference type="SAM" id="Phobius"/>
    </source>
</evidence>
<feature type="domain" description="DUF7344" evidence="3">
    <location>
        <begin position="57"/>
        <end position="136"/>
    </location>
</feature>
<proteinExistence type="predicted"/>
<comment type="caution">
    <text evidence="4">The sequence shown here is derived from an EMBL/GenBank/DDBJ whole genome shotgun (WGS) entry which is preliminary data.</text>
</comment>
<protein>
    <recommendedName>
        <fullName evidence="3">DUF7344 domain-containing protein</fullName>
    </recommendedName>
</protein>
<keyword evidence="2" id="KW-0812">Transmembrane</keyword>
<feature type="transmembrane region" description="Helical" evidence="2">
    <location>
        <begin position="161"/>
        <end position="183"/>
    </location>
</feature>
<reference evidence="4 5" key="1">
    <citation type="submission" date="2016-02" db="EMBL/GenBank/DDBJ databases">
        <title>Genome sequence of Halalkalicoccus paucihalophilus DSM 24557.</title>
        <authorList>
            <person name="Poehlein A."/>
            <person name="Daniel R."/>
        </authorList>
    </citation>
    <scope>NUCLEOTIDE SEQUENCE [LARGE SCALE GENOMIC DNA]</scope>
    <source>
        <strain evidence="4 5">DSM 24557</strain>
    </source>
</reference>
<keyword evidence="2" id="KW-1133">Transmembrane helix</keyword>
<evidence type="ECO:0000259" key="3">
    <source>
        <dbReference type="Pfam" id="PF24035"/>
    </source>
</evidence>
<dbReference type="EMBL" id="LTAZ01000005">
    <property type="protein sequence ID" value="KYH25582.1"/>
    <property type="molecule type" value="Genomic_DNA"/>
</dbReference>
<organism evidence="4 5">
    <name type="scientific">Halalkalicoccus paucihalophilus</name>
    <dbReference type="NCBI Taxonomy" id="1008153"/>
    <lineage>
        <taxon>Archaea</taxon>
        <taxon>Methanobacteriati</taxon>
        <taxon>Methanobacteriota</taxon>
        <taxon>Stenosarchaea group</taxon>
        <taxon>Halobacteria</taxon>
        <taxon>Halobacteriales</taxon>
        <taxon>Halococcaceae</taxon>
        <taxon>Halalkalicoccus</taxon>
    </lineage>
</organism>
<gene>
    <name evidence="4" type="ORF">HAPAU_22560</name>
</gene>
<evidence type="ECO:0000256" key="1">
    <source>
        <dbReference type="SAM" id="MobiDB-lite"/>
    </source>
</evidence>
<feature type="region of interest" description="Disordered" evidence="1">
    <location>
        <begin position="1"/>
        <end position="22"/>
    </location>
</feature>
<dbReference type="AlphaFoldDB" id="A0A151ADH2"/>
<dbReference type="Pfam" id="PF24035">
    <property type="entry name" value="DUF7344"/>
    <property type="match status" value="1"/>
</dbReference>
<sequence>MSYETYTDTTEEPNANEPTEPDETILEGITQLPGYESLQARLRSSRSGEQPTKDDVFDILRNRRRRYVLGYLSDQESVVELSELAEELANWESEDEDAYITHRDRKRAYVSLYQTHLPKLDRAGIVEYNQPRGTVELGPDYRYIEGYLNRSHGGTLLWHRLYMLGGAGGVSVLGLNQLAVFPFSAVPDVALFLLVLLVFGAILLGHSAIARSTVAMESESPE</sequence>
<dbReference type="OrthoDB" id="331021at2157"/>
<feature type="transmembrane region" description="Helical" evidence="2">
    <location>
        <begin position="189"/>
        <end position="209"/>
    </location>
</feature>
<keyword evidence="2" id="KW-0472">Membrane</keyword>
<evidence type="ECO:0000313" key="5">
    <source>
        <dbReference type="Proteomes" id="UP000075321"/>
    </source>
</evidence>
<keyword evidence="5" id="KW-1185">Reference proteome</keyword>
<evidence type="ECO:0000313" key="4">
    <source>
        <dbReference type="EMBL" id="KYH25582.1"/>
    </source>
</evidence>
<dbReference type="InterPro" id="IPR055768">
    <property type="entry name" value="DUF7344"/>
</dbReference>